<comment type="caution">
    <text evidence="5">The sequence shown here is derived from an EMBL/GenBank/DDBJ whole genome shotgun (WGS) entry which is preliminary data.</text>
</comment>
<evidence type="ECO:0000256" key="1">
    <source>
        <dbReference type="ARBA" id="ARBA00022729"/>
    </source>
</evidence>
<organism evidence="5 6">
    <name type="scientific">Ambrosia artemisiifolia</name>
    <name type="common">Common ragweed</name>
    <dbReference type="NCBI Taxonomy" id="4212"/>
    <lineage>
        <taxon>Eukaryota</taxon>
        <taxon>Viridiplantae</taxon>
        <taxon>Streptophyta</taxon>
        <taxon>Embryophyta</taxon>
        <taxon>Tracheophyta</taxon>
        <taxon>Spermatophyta</taxon>
        <taxon>Magnoliopsida</taxon>
        <taxon>eudicotyledons</taxon>
        <taxon>Gunneridae</taxon>
        <taxon>Pentapetalae</taxon>
        <taxon>asterids</taxon>
        <taxon>campanulids</taxon>
        <taxon>Asterales</taxon>
        <taxon>Asteraceae</taxon>
        <taxon>Asteroideae</taxon>
        <taxon>Heliantheae alliance</taxon>
        <taxon>Heliantheae</taxon>
        <taxon>Ambrosia</taxon>
    </lineage>
</organism>
<proteinExistence type="predicted"/>
<dbReference type="Proteomes" id="UP001206925">
    <property type="component" value="Unassembled WGS sequence"/>
</dbReference>
<sequence length="160" mass="16189">MASKTNSPLALFLALNLLFFALASGCSTTPSPTPPPKPTPPPCTGTPSPPPKPTPPPCPGTPSPPPNPTPPPSNGTCPRDALKLGICADVLGSLLGLIIGNPPVEPCCSLLDGLVDLEAAICLCTAIKANVLGINLNVPLSISLLLNVCSKNVPQDFICA</sequence>
<feature type="region of interest" description="Disordered" evidence="2">
    <location>
        <begin position="29"/>
        <end position="76"/>
    </location>
</feature>
<evidence type="ECO:0000256" key="3">
    <source>
        <dbReference type="SAM" id="SignalP"/>
    </source>
</evidence>
<gene>
    <name evidence="5" type="ORF">M8C21_006455</name>
</gene>
<dbReference type="FunFam" id="1.10.110.10:FF:000003">
    <property type="entry name" value="pEARLI1-like lipid transfer protein 1"/>
    <property type="match status" value="1"/>
</dbReference>
<dbReference type="Pfam" id="PF14547">
    <property type="entry name" value="Hydrophob_seed"/>
    <property type="match status" value="1"/>
</dbReference>
<keyword evidence="6" id="KW-1185">Reference proteome</keyword>
<dbReference type="PROSITE" id="PS51257">
    <property type="entry name" value="PROKAR_LIPOPROTEIN"/>
    <property type="match status" value="1"/>
</dbReference>
<dbReference type="SMART" id="SM00499">
    <property type="entry name" value="AAI"/>
    <property type="match status" value="1"/>
</dbReference>
<dbReference type="PANTHER" id="PTHR31731">
    <property type="match status" value="1"/>
</dbReference>
<accession>A0AAD5C319</accession>
<dbReference type="InterPro" id="IPR016140">
    <property type="entry name" value="Bifunc_inhib/LTP/seed_store"/>
</dbReference>
<dbReference type="InterPro" id="IPR051636">
    <property type="entry name" value="Plant_LTP/defense-related"/>
</dbReference>
<evidence type="ECO:0000259" key="4">
    <source>
        <dbReference type="SMART" id="SM00499"/>
    </source>
</evidence>
<dbReference type="InterPro" id="IPR036312">
    <property type="entry name" value="Bifun_inhib/LTP/seed_sf"/>
</dbReference>
<evidence type="ECO:0000313" key="6">
    <source>
        <dbReference type="Proteomes" id="UP001206925"/>
    </source>
</evidence>
<evidence type="ECO:0000313" key="5">
    <source>
        <dbReference type="EMBL" id="KAI7733189.1"/>
    </source>
</evidence>
<feature type="signal peptide" evidence="3">
    <location>
        <begin position="1"/>
        <end position="25"/>
    </location>
</feature>
<dbReference type="CDD" id="cd01958">
    <property type="entry name" value="HPS_like"/>
    <property type="match status" value="1"/>
</dbReference>
<name>A0AAD5C319_AMBAR</name>
<dbReference type="Gene3D" id="1.10.110.10">
    <property type="entry name" value="Plant lipid-transfer and hydrophobic proteins"/>
    <property type="match status" value="1"/>
</dbReference>
<dbReference type="InterPro" id="IPR027923">
    <property type="entry name" value="Hydrophob_seed_dom"/>
</dbReference>
<feature type="chain" id="PRO_5042104018" description="Bifunctional inhibitor/plant lipid transfer protein/seed storage helical domain-containing protein" evidence="3">
    <location>
        <begin position="26"/>
        <end position="160"/>
    </location>
</feature>
<evidence type="ECO:0000256" key="2">
    <source>
        <dbReference type="SAM" id="MobiDB-lite"/>
    </source>
</evidence>
<feature type="compositionally biased region" description="Pro residues" evidence="2">
    <location>
        <begin position="31"/>
        <end position="73"/>
    </location>
</feature>
<dbReference type="SUPFAM" id="SSF47699">
    <property type="entry name" value="Bifunctional inhibitor/lipid-transfer protein/seed storage 2S albumin"/>
    <property type="match status" value="1"/>
</dbReference>
<dbReference type="EMBL" id="JAMZMK010010069">
    <property type="protein sequence ID" value="KAI7733189.1"/>
    <property type="molecule type" value="Genomic_DNA"/>
</dbReference>
<feature type="domain" description="Bifunctional inhibitor/plant lipid transfer protein/seed storage helical" evidence="4">
    <location>
        <begin position="77"/>
        <end position="159"/>
    </location>
</feature>
<protein>
    <recommendedName>
        <fullName evidence="4">Bifunctional inhibitor/plant lipid transfer protein/seed storage helical domain-containing protein</fullName>
    </recommendedName>
</protein>
<reference evidence="5" key="1">
    <citation type="submission" date="2022-06" db="EMBL/GenBank/DDBJ databases">
        <title>Uncovering the hologenomic basis of an extraordinary plant invasion.</title>
        <authorList>
            <person name="Bieker V.C."/>
            <person name="Martin M.D."/>
            <person name="Gilbert T."/>
            <person name="Hodgins K."/>
            <person name="Battlay P."/>
            <person name="Petersen B."/>
            <person name="Wilson J."/>
        </authorList>
    </citation>
    <scope>NUCLEOTIDE SEQUENCE</scope>
    <source>
        <strain evidence="5">AA19_3_7</strain>
        <tissue evidence="5">Leaf</tissue>
    </source>
</reference>
<keyword evidence="1 3" id="KW-0732">Signal</keyword>
<dbReference type="AlphaFoldDB" id="A0AAD5C319"/>